<dbReference type="Proteomes" id="UP001139336">
    <property type="component" value="Unassembled WGS sequence"/>
</dbReference>
<keyword evidence="2" id="KW-1185">Reference proteome</keyword>
<name>A0A9X1QM22_9CORY</name>
<protein>
    <submittedName>
        <fullName evidence="1">Uncharacterized protein</fullName>
    </submittedName>
</protein>
<accession>A0A9X1QM22</accession>
<reference evidence="1" key="1">
    <citation type="submission" date="2022-01" db="EMBL/GenBank/DDBJ databases">
        <title>Corynebacterium sp. nov isolated from isolated from the feces of the greater white-fronted geese (Anser albifrons) at Poyang Lake, PR China.</title>
        <authorList>
            <person name="Liu Q."/>
        </authorList>
    </citation>
    <scope>NUCLEOTIDE SEQUENCE</scope>
    <source>
        <strain evidence="1">JCM 32435</strain>
    </source>
</reference>
<gene>
    <name evidence="1" type="ORF">L1O03_01000</name>
</gene>
<sequence>MSIEAALALSSLVIVAAAFIAGLVTVGAQVAAVDAAAAAARAAAIGTTYQPPRGSVEVSSDGALVTARATVPGPLGTMSAEAIVPAELVVEAGS</sequence>
<dbReference type="RefSeq" id="WP_236117560.1">
    <property type="nucleotide sequence ID" value="NZ_JAKGSI010000001.1"/>
</dbReference>
<dbReference type="EMBL" id="JAKGSI010000001">
    <property type="protein sequence ID" value="MCF4005757.1"/>
    <property type="molecule type" value="Genomic_DNA"/>
</dbReference>
<comment type="caution">
    <text evidence="1">The sequence shown here is derived from an EMBL/GenBank/DDBJ whole genome shotgun (WGS) entry which is preliminary data.</text>
</comment>
<evidence type="ECO:0000313" key="2">
    <source>
        <dbReference type="Proteomes" id="UP001139336"/>
    </source>
</evidence>
<evidence type="ECO:0000313" key="1">
    <source>
        <dbReference type="EMBL" id="MCF4005757.1"/>
    </source>
</evidence>
<dbReference type="AlphaFoldDB" id="A0A9X1QM22"/>
<proteinExistence type="predicted"/>
<organism evidence="1 2">
    <name type="scientific">Corynebacterium uropygiale</name>
    <dbReference type="NCBI Taxonomy" id="1775911"/>
    <lineage>
        <taxon>Bacteria</taxon>
        <taxon>Bacillati</taxon>
        <taxon>Actinomycetota</taxon>
        <taxon>Actinomycetes</taxon>
        <taxon>Mycobacteriales</taxon>
        <taxon>Corynebacteriaceae</taxon>
        <taxon>Corynebacterium</taxon>
    </lineage>
</organism>